<dbReference type="InterPro" id="IPR032675">
    <property type="entry name" value="LRR_dom_sf"/>
</dbReference>
<proteinExistence type="predicted"/>
<evidence type="ECO:0000313" key="1">
    <source>
        <dbReference type="EMBL" id="KAL0063858.1"/>
    </source>
</evidence>
<accession>A0ABR2ZSY2</accession>
<evidence type="ECO:0008006" key="3">
    <source>
        <dbReference type="Google" id="ProtNLM"/>
    </source>
</evidence>
<comment type="caution">
    <text evidence="1">The sequence shown here is derived from an EMBL/GenBank/DDBJ whole genome shotgun (WGS) entry which is preliminary data.</text>
</comment>
<protein>
    <recommendedName>
        <fullName evidence="3">F-box domain-containing protein</fullName>
    </recommendedName>
</protein>
<reference evidence="1 2" key="1">
    <citation type="submission" date="2024-05" db="EMBL/GenBank/DDBJ databases">
        <title>A draft genome resource for the thread blight pathogen Marasmius tenuissimus strain MS-2.</title>
        <authorList>
            <person name="Yulfo-Soto G.E."/>
            <person name="Baruah I.K."/>
            <person name="Amoako-Attah I."/>
            <person name="Bukari Y."/>
            <person name="Meinhardt L.W."/>
            <person name="Bailey B.A."/>
            <person name="Cohen S.P."/>
        </authorList>
    </citation>
    <scope>NUCLEOTIDE SEQUENCE [LARGE SCALE GENOMIC DNA]</scope>
    <source>
        <strain evidence="1 2">MS-2</strain>
    </source>
</reference>
<evidence type="ECO:0000313" key="2">
    <source>
        <dbReference type="Proteomes" id="UP001437256"/>
    </source>
</evidence>
<dbReference type="Gene3D" id="3.80.10.10">
    <property type="entry name" value="Ribonuclease Inhibitor"/>
    <property type="match status" value="1"/>
</dbReference>
<organism evidence="1 2">
    <name type="scientific">Marasmius tenuissimus</name>
    <dbReference type="NCBI Taxonomy" id="585030"/>
    <lineage>
        <taxon>Eukaryota</taxon>
        <taxon>Fungi</taxon>
        <taxon>Dikarya</taxon>
        <taxon>Basidiomycota</taxon>
        <taxon>Agaricomycotina</taxon>
        <taxon>Agaricomycetes</taxon>
        <taxon>Agaricomycetidae</taxon>
        <taxon>Agaricales</taxon>
        <taxon>Marasmiineae</taxon>
        <taxon>Marasmiaceae</taxon>
        <taxon>Marasmius</taxon>
    </lineage>
</organism>
<keyword evidence="2" id="KW-1185">Reference proteome</keyword>
<dbReference type="Proteomes" id="UP001437256">
    <property type="component" value="Unassembled WGS sequence"/>
</dbReference>
<name>A0ABR2ZSY2_9AGAR</name>
<gene>
    <name evidence="1" type="ORF">AAF712_009210</name>
</gene>
<sequence>MEGSTTSTHAKPADAVCLTPKRMENSVSSEHKLPVEIWRQIFLEACFWSHEGSRLGRRDQHRPIELGGNVSPPFPLQISRACSFWRKIVFDYPILWSCISLRLQPICRDDSVLLTAFSFVLEKSCKYPLSLEISANRARPREWTNGFITSLKPLMFQALAQSTDLEIQLDIFQSIIIETPLHFPLLQKFTITETRLMTDTTVRSQRVHDIRMLLHDVPALTSVALNSLAWPVIRSFSPYNSVKPLLDFFPSLNHLHLRVIRYNIPVVISSPVIFPHLQNLTIQDEDVIPDLGTLIKAFNTPSLSQFALTTPGCRTRDHHLGSSLVQCLRQSGCNLQTLRISAPNTSLSSDPYWILDVVDLSPELRTLHLEFCAPKESDATAVVVNVMLNTVVYRLYSSLSDSPAPMLPLLSTLTVRIYKFPIGKSWNSTTRDIATSFLHMVESRADSNASLRHAELVISHSFHNHRSGGMPAGNVEGVEELEAFHVDLARRCESLLVNYGVTVDLDIPR</sequence>
<dbReference type="EMBL" id="JBBXMP010000072">
    <property type="protein sequence ID" value="KAL0063858.1"/>
    <property type="molecule type" value="Genomic_DNA"/>
</dbReference>